<comment type="caution">
    <text evidence="2">The sequence shown here is derived from an EMBL/GenBank/DDBJ whole genome shotgun (WGS) entry which is preliminary data.</text>
</comment>
<name>A0ABP7PUQ4_9SPHI</name>
<keyword evidence="3" id="KW-1185">Reference proteome</keyword>
<sequence length="974" mass="104480">MPQIQPIDDAYVNEVIKTAGPYNPALNRTQGIKMRELIKLLRDRFEQEISSSNTLLQNRLEKNQANGYAGLDNDGKLPATLIPDSLMGNLHYRGVYDAATNTPTLPAASAAAGSYYIVNIAGNVGGIEYAVGDWIVSDGSFWSKVDNSDAVTTVFGRNGNVLANAGDYNTSQVTENAAALYFTNARVQAFSDGRYSQLNHSHGWLEITGRPTKLSDFTNDIGPATTVFGRTGDIVAMAGDYNTGLVTESPSALYFTNARTQAFADTRYSLLGHSHTYNELNGRPTLLSQFTNDLGNFGNFALQNGSNASGTWNINISGQAATAASASALANYAFNPQVLDGADYIFGRNGSNQINLISQGGLRGFLGLGSFAYRNSILGNEVYTEIGNSGYDGGVASLLRWKNYGSGHVIFDASQGTSPHGSAVGRSNSEIAWSPNYPTLMGWNGANTYGLRVDSARLADNSTSWAGFGYNGSDTAVNSYLMGYGSDGQWHPIGAGNVRSFLGFQTSGEYHRYGGFGTDANAVAENTSSFTYANNAPFNGTLMYFGANGYGTQFNTPYSNGGGLAFRTLNGDNGTWSTWRNTLWNGYNLDSVRLAGGSGSSYSTANLELYRGGIAPNISLHWAGVVASQITVESSGRIAIMDNPGTGYENLVAKNLAAVNNISGDYVYGNVFTTGTRVWTGFDSGVAGSVSASAWFRSSGDTGWYSDTYGGGIWMSDSNYVRTYGDKQFYCNSNMLAGGVYRGENYGSGLVGVYDPSRYQMIFAMGDAYRSSLNGATLDNHYGIAWTHPNAGGQSIPGLSHQAIFTMAGLTYTAIGDGIWTRGDLTVGAGKTSSNIYMSDSDEGMRQIHCNSNRIGFLSQGGSWGSYCNDDGSWNSEGSMSAAGGFYDTSDVRLKNIVEQDIDVSSIKAISYKWRNADDDKIHVGYSAQDVEACLPFAVKTNEHGEKSVRYNEVLVAKIDALEKQLAELMRRIN</sequence>
<feature type="domain" description="Peptidase S74" evidence="1">
    <location>
        <begin position="890"/>
        <end position="940"/>
    </location>
</feature>
<dbReference type="CDD" id="cd19958">
    <property type="entry name" value="pyocin_knob"/>
    <property type="match status" value="1"/>
</dbReference>
<evidence type="ECO:0000313" key="3">
    <source>
        <dbReference type="Proteomes" id="UP001501081"/>
    </source>
</evidence>
<gene>
    <name evidence="2" type="ORF">GCM10022246_24680</name>
</gene>
<organism evidence="2 3">
    <name type="scientific">Pedobacter ginsengiterrae</name>
    <dbReference type="NCBI Taxonomy" id="871696"/>
    <lineage>
        <taxon>Bacteria</taxon>
        <taxon>Pseudomonadati</taxon>
        <taxon>Bacteroidota</taxon>
        <taxon>Sphingobacteriia</taxon>
        <taxon>Sphingobacteriales</taxon>
        <taxon>Sphingobacteriaceae</taxon>
        <taxon>Pedobacter</taxon>
    </lineage>
</organism>
<evidence type="ECO:0000259" key="1">
    <source>
        <dbReference type="Pfam" id="PF13884"/>
    </source>
</evidence>
<dbReference type="RefSeq" id="WP_344767444.1">
    <property type="nucleotide sequence ID" value="NZ_BAABAK010000011.1"/>
</dbReference>
<dbReference type="EMBL" id="BAABAK010000011">
    <property type="protein sequence ID" value="GAA3971252.1"/>
    <property type="molecule type" value="Genomic_DNA"/>
</dbReference>
<proteinExistence type="predicted"/>
<reference evidence="3" key="1">
    <citation type="journal article" date="2019" name="Int. J. Syst. Evol. Microbiol.">
        <title>The Global Catalogue of Microorganisms (GCM) 10K type strain sequencing project: providing services to taxonomists for standard genome sequencing and annotation.</title>
        <authorList>
            <consortium name="The Broad Institute Genomics Platform"/>
            <consortium name="The Broad Institute Genome Sequencing Center for Infectious Disease"/>
            <person name="Wu L."/>
            <person name="Ma J."/>
        </authorList>
    </citation>
    <scope>NUCLEOTIDE SEQUENCE [LARGE SCALE GENOMIC DNA]</scope>
    <source>
        <strain evidence="3">JCM 17338</strain>
    </source>
</reference>
<dbReference type="Proteomes" id="UP001501081">
    <property type="component" value="Unassembled WGS sequence"/>
</dbReference>
<protein>
    <recommendedName>
        <fullName evidence="1">Peptidase S74 domain-containing protein</fullName>
    </recommendedName>
</protein>
<evidence type="ECO:0000313" key="2">
    <source>
        <dbReference type="EMBL" id="GAA3971252.1"/>
    </source>
</evidence>
<dbReference type="InterPro" id="IPR030392">
    <property type="entry name" value="S74_ICA"/>
</dbReference>
<dbReference type="Pfam" id="PF13884">
    <property type="entry name" value="Peptidase_S74"/>
    <property type="match status" value="1"/>
</dbReference>
<accession>A0ABP7PUQ4</accession>